<feature type="transmembrane region" description="Helical" evidence="1">
    <location>
        <begin position="58"/>
        <end position="82"/>
    </location>
</feature>
<feature type="transmembrane region" description="Helical" evidence="1">
    <location>
        <begin position="12"/>
        <end position="38"/>
    </location>
</feature>
<evidence type="ECO:0008006" key="4">
    <source>
        <dbReference type="Google" id="ProtNLM"/>
    </source>
</evidence>
<name>A0ABQ1FK37_9BACL</name>
<organism evidence="2 3">
    <name type="scientific">Paenibacillus marchantiophytorum</name>
    <dbReference type="NCBI Taxonomy" id="1619310"/>
    <lineage>
        <taxon>Bacteria</taxon>
        <taxon>Bacillati</taxon>
        <taxon>Bacillota</taxon>
        <taxon>Bacilli</taxon>
        <taxon>Bacillales</taxon>
        <taxon>Paenibacillaceae</taxon>
        <taxon>Paenibacillus</taxon>
    </lineage>
</organism>
<accession>A0ABQ1FK37</accession>
<reference evidence="3" key="1">
    <citation type="journal article" date="2019" name="Int. J. Syst. Evol. Microbiol.">
        <title>The Global Catalogue of Microorganisms (GCM) 10K type strain sequencing project: providing services to taxonomists for standard genome sequencing and annotation.</title>
        <authorList>
            <consortium name="The Broad Institute Genomics Platform"/>
            <consortium name="The Broad Institute Genome Sequencing Center for Infectious Disease"/>
            <person name="Wu L."/>
            <person name="Ma J."/>
        </authorList>
    </citation>
    <scope>NUCLEOTIDE SEQUENCE [LARGE SCALE GENOMIC DNA]</scope>
    <source>
        <strain evidence="3">CGMCC 1.15043</strain>
    </source>
</reference>
<feature type="transmembrane region" description="Helical" evidence="1">
    <location>
        <begin position="162"/>
        <end position="181"/>
    </location>
</feature>
<evidence type="ECO:0000313" key="2">
    <source>
        <dbReference type="EMBL" id="GGA18038.1"/>
    </source>
</evidence>
<dbReference type="InterPro" id="IPR018750">
    <property type="entry name" value="DUF2306_membrane"/>
</dbReference>
<protein>
    <recommendedName>
        <fullName evidence="4">DUF2306 domain-containing protein</fullName>
    </recommendedName>
</protein>
<keyword evidence="3" id="KW-1185">Reference proteome</keyword>
<dbReference type="RefSeq" id="WP_229758026.1">
    <property type="nucleotide sequence ID" value="NZ_BMHE01000104.1"/>
</dbReference>
<dbReference type="Proteomes" id="UP000615455">
    <property type="component" value="Unassembled WGS sequence"/>
</dbReference>
<keyword evidence="1" id="KW-0812">Transmembrane</keyword>
<sequence>MRKESGITMGNKIIRALVFIFAFAIVGYAIVQYGVLSARNAGLVSFKLQKPDFHLTPWVYVLYVHIVTAMLALAIGPFQIFLKQSHARRRRHRLLGYVYIISVSASGIVSLYLSFFATGGWIAGLGFFGLDVLWVAATWIALRKIIVKNVQAHKAWMLRSYALTFAAVMLRIWLGPLVLIFGDFEAGYRVVAWLCWIPNLIVIEAVIRTRIYKISSSATSI</sequence>
<feature type="transmembrane region" description="Helical" evidence="1">
    <location>
        <begin position="121"/>
        <end position="142"/>
    </location>
</feature>
<dbReference type="EMBL" id="BMHE01000104">
    <property type="protein sequence ID" value="GGA18038.1"/>
    <property type="molecule type" value="Genomic_DNA"/>
</dbReference>
<evidence type="ECO:0000313" key="3">
    <source>
        <dbReference type="Proteomes" id="UP000615455"/>
    </source>
</evidence>
<keyword evidence="1" id="KW-0472">Membrane</keyword>
<comment type="caution">
    <text evidence="2">The sequence shown here is derived from an EMBL/GenBank/DDBJ whole genome shotgun (WGS) entry which is preliminary data.</text>
</comment>
<proteinExistence type="predicted"/>
<feature type="transmembrane region" description="Helical" evidence="1">
    <location>
        <begin position="187"/>
        <end position="207"/>
    </location>
</feature>
<keyword evidence="1" id="KW-1133">Transmembrane helix</keyword>
<feature type="transmembrane region" description="Helical" evidence="1">
    <location>
        <begin position="94"/>
        <end position="115"/>
    </location>
</feature>
<dbReference type="Pfam" id="PF10067">
    <property type="entry name" value="DUF2306"/>
    <property type="match status" value="1"/>
</dbReference>
<gene>
    <name evidence="2" type="ORF">GCM10008018_72590</name>
</gene>
<evidence type="ECO:0000256" key="1">
    <source>
        <dbReference type="SAM" id="Phobius"/>
    </source>
</evidence>